<dbReference type="AlphaFoldDB" id="K2BXB6"/>
<reference evidence="1" key="1">
    <citation type="journal article" date="2012" name="Science">
        <title>Fermentation, hydrogen, and sulfur metabolism in multiple uncultivated bacterial phyla.</title>
        <authorList>
            <person name="Wrighton K.C."/>
            <person name="Thomas B.C."/>
            <person name="Sharon I."/>
            <person name="Miller C.S."/>
            <person name="Castelle C.J."/>
            <person name="VerBerkmoes N.C."/>
            <person name="Wilkins M.J."/>
            <person name="Hettich R.L."/>
            <person name="Lipton M.S."/>
            <person name="Williams K.H."/>
            <person name="Long P.E."/>
            <person name="Banfield J.F."/>
        </authorList>
    </citation>
    <scope>NUCLEOTIDE SEQUENCE [LARGE SCALE GENOMIC DNA]</scope>
</reference>
<organism evidence="1">
    <name type="scientific">uncultured bacterium</name>
    <name type="common">gcode 4</name>
    <dbReference type="NCBI Taxonomy" id="1234023"/>
    <lineage>
        <taxon>Bacteria</taxon>
        <taxon>environmental samples</taxon>
    </lineage>
</organism>
<evidence type="ECO:0000313" key="1">
    <source>
        <dbReference type="EMBL" id="EKD66854.1"/>
    </source>
</evidence>
<name>K2BXB6_9BACT</name>
<proteinExistence type="predicted"/>
<comment type="caution">
    <text evidence="1">The sequence shown here is derived from an EMBL/GenBank/DDBJ whole genome shotgun (WGS) entry which is preliminary data.</text>
</comment>
<sequence length="48" mass="5865">MLLETIYESDIITKIRNSQRVNESQKQEFINLICYFTPWEIEELKLLM</sequence>
<protein>
    <submittedName>
        <fullName evidence="1">Uncharacterized protein</fullName>
    </submittedName>
</protein>
<gene>
    <name evidence="1" type="ORF">ACD_49C00008G0018</name>
</gene>
<dbReference type="EMBL" id="AMFJ01021594">
    <property type="protein sequence ID" value="EKD66854.1"/>
    <property type="molecule type" value="Genomic_DNA"/>
</dbReference>
<accession>K2BXB6</accession>